<evidence type="ECO:0000256" key="2">
    <source>
        <dbReference type="ARBA" id="ARBA00001947"/>
    </source>
</evidence>
<evidence type="ECO:0000256" key="3">
    <source>
        <dbReference type="ARBA" id="ARBA00003317"/>
    </source>
</evidence>
<evidence type="ECO:0000256" key="4">
    <source>
        <dbReference type="ARBA" id="ARBA00008711"/>
    </source>
</evidence>
<protein>
    <recommendedName>
        <fullName evidence="6">Methylated-DNA--protein-cysteine methyltransferase</fullName>
        <ecNumber evidence="5">2.1.1.63</ecNumber>
    </recommendedName>
</protein>
<dbReference type="InterPro" id="IPR001497">
    <property type="entry name" value="MethylDNA_cys_MeTrfase_AS"/>
</dbReference>
<proteinExistence type="inferred from homology"/>
<comment type="catalytic activity">
    <reaction evidence="15">
        <text>a 6-O-methyl-2'-deoxyguanosine in DNA + L-cysteinyl-[protein] = S-methyl-L-cysteinyl-[protein] + a 2'-deoxyguanosine in DNA</text>
        <dbReference type="Rhea" id="RHEA:24000"/>
        <dbReference type="Rhea" id="RHEA-COMP:10131"/>
        <dbReference type="Rhea" id="RHEA-COMP:10132"/>
        <dbReference type="Rhea" id="RHEA-COMP:11367"/>
        <dbReference type="Rhea" id="RHEA-COMP:11368"/>
        <dbReference type="ChEBI" id="CHEBI:29950"/>
        <dbReference type="ChEBI" id="CHEBI:82612"/>
        <dbReference type="ChEBI" id="CHEBI:85445"/>
        <dbReference type="ChEBI" id="CHEBI:85448"/>
        <dbReference type="EC" id="2.1.1.63"/>
    </reaction>
</comment>
<feature type="region of interest" description="Disordered" evidence="16">
    <location>
        <begin position="36"/>
        <end position="67"/>
    </location>
</feature>
<gene>
    <name evidence="19" type="ORF">KACC15558_22930</name>
</gene>
<dbReference type="EMBL" id="BAABNP010000009">
    <property type="protein sequence ID" value="GAA5341253.1"/>
    <property type="molecule type" value="Genomic_DNA"/>
</dbReference>
<keyword evidence="11" id="KW-0227">DNA damage</keyword>
<dbReference type="InterPro" id="IPR014048">
    <property type="entry name" value="MethylDNA_cys_MeTrfase_DNA-bd"/>
</dbReference>
<feature type="domain" description="Methylguanine DNA methyltransferase ribonuclease-like" evidence="18">
    <location>
        <begin position="15"/>
        <end position="94"/>
    </location>
</feature>
<dbReference type="Pfam" id="PF01035">
    <property type="entry name" value="DNA_binding_1"/>
    <property type="match status" value="1"/>
</dbReference>
<evidence type="ECO:0000256" key="13">
    <source>
        <dbReference type="ARBA" id="ARBA00023125"/>
    </source>
</evidence>
<evidence type="ECO:0000256" key="9">
    <source>
        <dbReference type="ARBA" id="ARBA00022679"/>
    </source>
</evidence>
<dbReference type="CDD" id="cd06445">
    <property type="entry name" value="ATase"/>
    <property type="match status" value="1"/>
</dbReference>
<keyword evidence="9" id="KW-0808">Transferase</keyword>
<comment type="function">
    <text evidence="3">Involved in the cellular defense against the biological effects of O6-methylguanine (O6-MeG) and O4-methylthymine (O4-MeT) in DNA. Repairs the methylated nucleobase in DNA by stoichiometrically transferring the methyl group to a cysteine residue in the enzyme. This is a suicide reaction: the enzyme is irreversibly inactivated.</text>
</comment>
<dbReference type="Gene3D" id="1.10.10.10">
    <property type="entry name" value="Winged helix-like DNA-binding domain superfamily/Winged helix DNA-binding domain"/>
    <property type="match status" value="1"/>
</dbReference>
<dbReference type="PANTHER" id="PTHR46460">
    <property type="entry name" value="METHYLATED-DNA--PROTEIN-CYSTEINE METHYLTRANSFERASE"/>
    <property type="match status" value="1"/>
</dbReference>
<dbReference type="InterPro" id="IPR036631">
    <property type="entry name" value="MGMT_N_sf"/>
</dbReference>
<name>A0ABP9U5A8_9MICO</name>
<comment type="caution">
    <text evidence="19">The sequence shown here is derived from an EMBL/GenBank/DDBJ whole genome shotgun (WGS) entry which is preliminary data.</text>
</comment>
<keyword evidence="8" id="KW-0489">Methyltransferase</keyword>
<dbReference type="RefSeq" id="WP_342038393.1">
    <property type="nucleotide sequence ID" value="NZ_BAABBK010000009.1"/>
</dbReference>
<evidence type="ECO:0000256" key="14">
    <source>
        <dbReference type="ARBA" id="ARBA00023204"/>
    </source>
</evidence>
<dbReference type="InterPro" id="IPR036217">
    <property type="entry name" value="MethylDNA_cys_MeTrfase_DNAb"/>
</dbReference>
<comment type="catalytic activity">
    <reaction evidence="1">
        <text>a 4-O-methyl-thymidine in DNA + L-cysteinyl-[protein] = a thymidine in DNA + S-methyl-L-cysteinyl-[protein]</text>
        <dbReference type="Rhea" id="RHEA:53428"/>
        <dbReference type="Rhea" id="RHEA-COMP:10131"/>
        <dbReference type="Rhea" id="RHEA-COMP:10132"/>
        <dbReference type="Rhea" id="RHEA-COMP:13555"/>
        <dbReference type="Rhea" id="RHEA-COMP:13556"/>
        <dbReference type="ChEBI" id="CHEBI:29950"/>
        <dbReference type="ChEBI" id="CHEBI:82612"/>
        <dbReference type="ChEBI" id="CHEBI:137386"/>
        <dbReference type="ChEBI" id="CHEBI:137387"/>
        <dbReference type="EC" id="2.1.1.63"/>
    </reaction>
</comment>
<dbReference type="NCBIfam" id="TIGR00589">
    <property type="entry name" value="ogt"/>
    <property type="match status" value="1"/>
</dbReference>
<accession>A0ABP9U5A8</accession>
<evidence type="ECO:0000313" key="19">
    <source>
        <dbReference type="EMBL" id="GAA5341253.1"/>
    </source>
</evidence>
<evidence type="ECO:0000259" key="18">
    <source>
        <dbReference type="Pfam" id="PF02870"/>
    </source>
</evidence>
<organism evidence="19 20">
    <name type="scientific">Brevibacterium ammoniilyticum</name>
    <dbReference type="NCBI Taxonomy" id="1046555"/>
    <lineage>
        <taxon>Bacteria</taxon>
        <taxon>Bacillati</taxon>
        <taxon>Actinomycetota</taxon>
        <taxon>Actinomycetes</taxon>
        <taxon>Micrococcales</taxon>
        <taxon>Brevibacteriaceae</taxon>
        <taxon>Brevibacterium</taxon>
    </lineage>
</organism>
<comment type="cofactor">
    <cofactor evidence="2">
        <name>Zn(2+)</name>
        <dbReference type="ChEBI" id="CHEBI:29105"/>
    </cofactor>
</comment>
<keyword evidence="12" id="KW-0862">Zinc</keyword>
<feature type="domain" description="Methylated-DNA-[protein]-cysteine S-methyltransferase DNA binding" evidence="17">
    <location>
        <begin position="102"/>
        <end position="184"/>
    </location>
</feature>
<comment type="similarity">
    <text evidence="4">Belongs to the MGMT family.</text>
</comment>
<keyword evidence="20" id="KW-1185">Reference proteome</keyword>
<dbReference type="InterPro" id="IPR036388">
    <property type="entry name" value="WH-like_DNA-bd_sf"/>
</dbReference>
<evidence type="ECO:0000256" key="11">
    <source>
        <dbReference type="ARBA" id="ARBA00022763"/>
    </source>
</evidence>
<evidence type="ECO:0000256" key="7">
    <source>
        <dbReference type="ARBA" id="ARBA00022553"/>
    </source>
</evidence>
<dbReference type="PROSITE" id="PS00374">
    <property type="entry name" value="MGMT"/>
    <property type="match status" value="1"/>
</dbReference>
<evidence type="ECO:0000256" key="8">
    <source>
        <dbReference type="ARBA" id="ARBA00022603"/>
    </source>
</evidence>
<sequence length="190" mass="19498">MTGSDEAPTIQRGQLDTVVGLVSLTSTGETIVRLEWVTAEDAGSPSGSGDGGSGSIEDEPVGGDPRDPLLLDALAQVQAYFDGRLGEFDLPLSLAGISDVATRVLTTLADTVGYGETVTYGQLAERSGTGIPARAIGSIMGMNPLPLIIPCHRVVAGDGLGGYSGGPPGQGLETKRRLLEFEGALPQSLF</sequence>
<evidence type="ECO:0000256" key="6">
    <source>
        <dbReference type="ARBA" id="ARBA00015377"/>
    </source>
</evidence>
<dbReference type="PANTHER" id="PTHR46460:SF1">
    <property type="entry name" value="METHYLATED-DNA--PROTEIN-CYSTEINE METHYLTRANSFERASE"/>
    <property type="match status" value="1"/>
</dbReference>
<dbReference type="SUPFAM" id="SSF53155">
    <property type="entry name" value="Methylated DNA-protein cysteine methyltransferase domain"/>
    <property type="match status" value="1"/>
</dbReference>
<dbReference type="EC" id="2.1.1.63" evidence="5"/>
<evidence type="ECO:0000256" key="16">
    <source>
        <dbReference type="SAM" id="MobiDB-lite"/>
    </source>
</evidence>
<keyword evidence="7" id="KW-0597">Phosphoprotein</keyword>
<keyword evidence="14" id="KW-0234">DNA repair</keyword>
<keyword evidence="10" id="KW-0479">Metal-binding</keyword>
<dbReference type="Pfam" id="PF02870">
    <property type="entry name" value="Methyltransf_1N"/>
    <property type="match status" value="1"/>
</dbReference>
<dbReference type="SUPFAM" id="SSF46767">
    <property type="entry name" value="Methylated DNA-protein cysteine methyltransferase, C-terminal domain"/>
    <property type="match status" value="1"/>
</dbReference>
<dbReference type="Gene3D" id="3.30.160.70">
    <property type="entry name" value="Methylated DNA-protein cysteine methyltransferase domain"/>
    <property type="match status" value="1"/>
</dbReference>
<reference evidence="19 20" key="1">
    <citation type="submission" date="2024-02" db="EMBL/GenBank/DDBJ databases">
        <title>Characterization of antibiotic resistant novel bacterial strains and their environmental applications.</title>
        <authorList>
            <person name="Manzoor S."/>
            <person name="Abbas S."/>
            <person name="Arshad M."/>
            <person name="Li W.J."/>
            <person name="Ahmed I."/>
        </authorList>
    </citation>
    <scope>NUCLEOTIDE SEQUENCE [LARGE SCALE GENOMIC DNA]</scope>
    <source>
        <strain evidence="19 20">KACC 15558</strain>
    </source>
</reference>
<evidence type="ECO:0000256" key="12">
    <source>
        <dbReference type="ARBA" id="ARBA00022833"/>
    </source>
</evidence>
<evidence type="ECO:0000313" key="20">
    <source>
        <dbReference type="Proteomes" id="UP001498935"/>
    </source>
</evidence>
<evidence type="ECO:0000256" key="1">
    <source>
        <dbReference type="ARBA" id="ARBA00001286"/>
    </source>
</evidence>
<evidence type="ECO:0000256" key="10">
    <source>
        <dbReference type="ARBA" id="ARBA00022723"/>
    </source>
</evidence>
<evidence type="ECO:0000256" key="5">
    <source>
        <dbReference type="ARBA" id="ARBA00011918"/>
    </source>
</evidence>
<keyword evidence="13" id="KW-0238">DNA-binding</keyword>
<dbReference type="InterPro" id="IPR008332">
    <property type="entry name" value="MethylG_MeTrfase_N"/>
</dbReference>
<evidence type="ECO:0000259" key="17">
    <source>
        <dbReference type="Pfam" id="PF01035"/>
    </source>
</evidence>
<evidence type="ECO:0000256" key="15">
    <source>
        <dbReference type="ARBA" id="ARBA00049348"/>
    </source>
</evidence>
<dbReference type="Proteomes" id="UP001498935">
    <property type="component" value="Unassembled WGS sequence"/>
</dbReference>